<keyword evidence="3" id="KW-1185">Reference proteome</keyword>
<organism evidence="1 4">
    <name type="scientific">Leptospira adleri</name>
    <dbReference type="NCBI Taxonomy" id="2023186"/>
    <lineage>
        <taxon>Bacteria</taxon>
        <taxon>Pseudomonadati</taxon>
        <taxon>Spirochaetota</taxon>
        <taxon>Spirochaetia</taxon>
        <taxon>Leptospirales</taxon>
        <taxon>Leptospiraceae</taxon>
        <taxon>Leptospira</taxon>
    </lineage>
</organism>
<evidence type="ECO:0000313" key="4">
    <source>
        <dbReference type="Proteomes" id="UP000232188"/>
    </source>
</evidence>
<evidence type="ECO:0000313" key="2">
    <source>
        <dbReference type="EMBL" id="PJZ62448.1"/>
    </source>
</evidence>
<dbReference type="EMBL" id="NPDV01000001">
    <property type="protein sequence ID" value="PJZ55286.1"/>
    <property type="molecule type" value="Genomic_DNA"/>
</dbReference>
<dbReference type="AlphaFoldDB" id="A0A2M9YUX2"/>
<dbReference type="Proteomes" id="UP000232188">
    <property type="component" value="Unassembled WGS sequence"/>
</dbReference>
<protein>
    <submittedName>
        <fullName evidence="1">Uncharacterized protein</fullName>
    </submittedName>
</protein>
<evidence type="ECO:0000313" key="1">
    <source>
        <dbReference type="EMBL" id="PJZ55286.1"/>
    </source>
</evidence>
<dbReference type="EMBL" id="NPDU01000016">
    <property type="protein sequence ID" value="PJZ62448.1"/>
    <property type="molecule type" value="Genomic_DNA"/>
</dbReference>
<sequence length="194" mass="23190">MKFRFRLSSFVRRYRSSRIEFRILFSKSNVFVFKKEKLSEPVFLFRRPKPIFPFSERSGCKNLSGFGIGSGSYLDFQKKKNNSLLNFQNSILLEWNRLGFQVLFSFFGRDRIDKDQELKKEESVSKTLNSNVEILNVFSVDFIKFRLGNFLFLFFRPSLRKNSYFLSNCVLLSFSFYVKFWSESDRISFSYPNK</sequence>
<reference evidence="3 4" key="1">
    <citation type="submission" date="2017-07" db="EMBL/GenBank/DDBJ databases">
        <title>Leptospira spp. isolated from tropical soils.</title>
        <authorList>
            <person name="Thibeaux R."/>
            <person name="Iraola G."/>
            <person name="Ferres I."/>
            <person name="Bierque E."/>
            <person name="Girault D."/>
            <person name="Soupe-Gilbert M.-E."/>
            <person name="Picardeau M."/>
            <person name="Goarant C."/>
        </authorList>
    </citation>
    <scope>NUCLEOTIDE SEQUENCE [LARGE SCALE GENOMIC DNA]</scope>
    <source>
        <strain evidence="1 4">FH2-B-C1</strain>
        <strain evidence="2 3">FH2-B-D1</strain>
    </source>
</reference>
<gene>
    <name evidence="2" type="ORF">CH376_08095</name>
    <name evidence="1" type="ORF">CH380_01930</name>
</gene>
<proteinExistence type="predicted"/>
<name>A0A2M9YUX2_9LEPT</name>
<accession>A0A2M9YUX2</accession>
<dbReference type="Proteomes" id="UP000232149">
    <property type="component" value="Unassembled WGS sequence"/>
</dbReference>
<evidence type="ECO:0000313" key="3">
    <source>
        <dbReference type="Proteomes" id="UP000232149"/>
    </source>
</evidence>
<comment type="caution">
    <text evidence="1">The sequence shown here is derived from an EMBL/GenBank/DDBJ whole genome shotgun (WGS) entry which is preliminary data.</text>
</comment>